<reference evidence="1 2" key="1">
    <citation type="submission" date="2020-11" db="EMBL/GenBank/DDBJ databases">
        <title>Pseudomonas fulva producing VIM-24.</title>
        <authorList>
            <person name="Liu S."/>
        </authorList>
    </citation>
    <scope>NUCLEOTIDE SEQUENCE [LARGE SCALE GENOMIC DNA]</scope>
    <source>
        <strain evidence="1 2">ZDHY414</strain>
    </source>
</reference>
<organism evidence="1 2">
    <name type="scientific">Pseudomonas fulva</name>
    <dbReference type="NCBI Taxonomy" id="47880"/>
    <lineage>
        <taxon>Bacteria</taxon>
        <taxon>Pseudomonadati</taxon>
        <taxon>Pseudomonadota</taxon>
        <taxon>Gammaproteobacteria</taxon>
        <taxon>Pseudomonadales</taxon>
        <taxon>Pseudomonadaceae</taxon>
        <taxon>Pseudomonas</taxon>
    </lineage>
</organism>
<evidence type="ECO:0000313" key="2">
    <source>
        <dbReference type="Proteomes" id="UP000594430"/>
    </source>
</evidence>
<sequence length="60" mass="6192">MKVRALASLSGPMGEKAVGEVFDVKAEEGRCLIVNNQAEEVTAATKAADKPKAETSASGE</sequence>
<dbReference type="Proteomes" id="UP000594430">
    <property type="component" value="Chromosome"/>
</dbReference>
<gene>
    <name evidence="1" type="ORF">IZU98_13430</name>
</gene>
<evidence type="ECO:0000313" key="1">
    <source>
        <dbReference type="EMBL" id="QPH47418.1"/>
    </source>
</evidence>
<dbReference type="AlphaFoldDB" id="A0A7S9Q617"/>
<accession>A0A7S9Q617</accession>
<proteinExistence type="predicted"/>
<name>A0A7S9Q617_9PSED</name>
<protein>
    <submittedName>
        <fullName evidence="1">Uncharacterized protein</fullName>
    </submittedName>
</protein>
<dbReference type="RefSeq" id="WP_196109990.1">
    <property type="nucleotide sequence ID" value="NZ_CP064943.1"/>
</dbReference>
<dbReference type="EMBL" id="CP064946">
    <property type="protein sequence ID" value="QPH47418.1"/>
    <property type="molecule type" value="Genomic_DNA"/>
</dbReference>